<accession>A0ACC4ZY91</accession>
<keyword evidence="2" id="KW-1185">Reference proteome</keyword>
<comment type="caution">
    <text evidence="1">The sequence shown here is derived from an EMBL/GenBank/DDBJ whole genome shotgun (WGS) entry which is preliminary data.</text>
</comment>
<evidence type="ECO:0000313" key="2">
    <source>
        <dbReference type="Proteomes" id="UP000074866"/>
    </source>
</evidence>
<sequence>MKSRYKVSLAAVLLGGGIVAGSLMNNSVNGASSSGQPGTADDPVVTKSYVDQKIAQAIKGGGSASSISSKTTSSTAPATNTTTSNTTSSSGTSNATKSSTVEQTEALKVVDVKPGQKLIAKAGAEFILRNGNAVVYSMDASGAIDITSGTEIVHNQAVEKNHLLSFPREGRGIQVKEGQKYGLVVMVRGGYTVQ</sequence>
<protein>
    <submittedName>
        <fullName evidence="1">Uncharacterized protein</fullName>
    </submittedName>
</protein>
<gene>
    <name evidence="1" type="ORF">NS115_06635</name>
</gene>
<organism evidence="1 2">
    <name type="scientific">Paenibacillus jamilae</name>
    <dbReference type="NCBI Taxonomy" id="114136"/>
    <lineage>
        <taxon>Bacteria</taxon>
        <taxon>Bacillati</taxon>
        <taxon>Bacillota</taxon>
        <taxon>Bacilli</taxon>
        <taxon>Bacillales</taxon>
        <taxon>Paenibacillaceae</taxon>
        <taxon>Paenibacillus</taxon>
    </lineage>
</organism>
<reference evidence="1 2" key="1">
    <citation type="journal article" date="2016" name="Front. Microbiol.">
        <title>Genomic Resource of Rice Seed Associated Bacteria.</title>
        <authorList>
            <person name="Midha S."/>
            <person name="Bansal K."/>
            <person name="Sharma S."/>
            <person name="Kumar N."/>
            <person name="Patil P.P."/>
            <person name="Chaudhry V."/>
            <person name="Patil P.B."/>
        </authorList>
    </citation>
    <scope>NUCLEOTIDE SEQUENCE [LARGE SCALE GENOMIC DNA]</scope>
    <source>
        <strain evidence="1 2">NS115</strain>
    </source>
</reference>
<name>A0ACC4ZY91_9BACL</name>
<proteinExistence type="predicted"/>
<evidence type="ECO:0000313" key="1">
    <source>
        <dbReference type="EMBL" id="KTS83532.1"/>
    </source>
</evidence>
<dbReference type="Proteomes" id="UP000074866">
    <property type="component" value="Unassembled WGS sequence"/>
</dbReference>
<dbReference type="EMBL" id="LDRX01000028">
    <property type="protein sequence ID" value="KTS83532.1"/>
    <property type="molecule type" value="Genomic_DNA"/>
</dbReference>